<keyword evidence="3" id="KW-1185">Reference proteome</keyword>
<feature type="domain" description="PAS" evidence="1">
    <location>
        <begin position="131"/>
        <end position="202"/>
    </location>
</feature>
<dbReference type="Pfam" id="PF08447">
    <property type="entry name" value="PAS_3"/>
    <property type="match status" value="1"/>
</dbReference>
<dbReference type="SMART" id="SM00091">
    <property type="entry name" value="PAS"/>
    <property type="match status" value="2"/>
</dbReference>
<reference evidence="3" key="1">
    <citation type="submission" date="2016-10" db="EMBL/GenBank/DDBJ databases">
        <authorList>
            <person name="Varghese N."/>
            <person name="Submissions S."/>
        </authorList>
    </citation>
    <scope>NUCLEOTIDE SEQUENCE [LARGE SCALE GENOMIC DNA]</scope>
    <source>
        <strain evidence="3">CCM 7469</strain>
    </source>
</reference>
<gene>
    <name evidence="2" type="ORF">SAMN05216272_11722</name>
</gene>
<name>A0A1G8MTL3_9PSED</name>
<dbReference type="InterPro" id="IPR013655">
    <property type="entry name" value="PAS_fold_3"/>
</dbReference>
<dbReference type="CDD" id="cd00130">
    <property type="entry name" value="PAS"/>
    <property type="match status" value="2"/>
</dbReference>
<sequence length="253" mass="29040">MAKFFFDSHIPVDAQGGDLDGYPLALLRLDRQGRLRQYNQAWSALMEASRLGGELADYLHREDLPHWQAALDELREDGERSLHRRMRFIHPRGDLRWFDLHLGRRGEHYYVALSDGTRRRRQEIQLEASRRAAKSLLDGLPGLIYRGRNNRHWTMEFVSAGCLPLTGYPAEYLTNTHEHSYSTLILAEYVDYVWSTVQCALLKHEAYELSYRIRCADGRIKDVWEKGVGIYSDTGEVLGIEGAIFEIGGGASL</sequence>
<dbReference type="Gene3D" id="3.30.450.20">
    <property type="entry name" value="PAS domain"/>
    <property type="match status" value="2"/>
</dbReference>
<accession>A0A1G8MTL3</accession>
<evidence type="ECO:0000313" key="3">
    <source>
        <dbReference type="Proteomes" id="UP000199636"/>
    </source>
</evidence>
<dbReference type="InterPro" id="IPR000014">
    <property type="entry name" value="PAS"/>
</dbReference>
<dbReference type="STRING" id="428992.SAMN05216272_11722"/>
<dbReference type="EMBL" id="FNDS01000017">
    <property type="protein sequence ID" value="SDI71193.1"/>
    <property type="molecule type" value="Genomic_DNA"/>
</dbReference>
<dbReference type="SUPFAM" id="SSF55785">
    <property type="entry name" value="PYP-like sensor domain (PAS domain)"/>
    <property type="match status" value="2"/>
</dbReference>
<dbReference type="InterPro" id="IPR035965">
    <property type="entry name" value="PAS-like_dom_sf"/>
</dbReference>
<organism evidence="2 3">
    <name type="scientific">Pseudomonas panipatensis</name>
    <dbReference type="NCBI Taxonomy" id="428992"/>
    <lineage>
        <taxon>Bacteria</taxon>
        <taxon>Pseudomonadati</taxon>
        <taxon>Pseudomonadota</taxon>
        <taxon>Gammaproteobacteria</taxon>
        <taxon>Pseudomonadales</taxon>
        <taxon>Pseudomonadaceae</taxon>
        <taxon>Pseudomonas</taxon>
    </lineage>
</organism>
<evidence type="ECO:0000313" key="2">
    <source>
        <dbReference type="EMBL" id="SDI71193.1"/>
    </source>
</evidence>
<dbReference type="Proteomes" id="UP000199636">
    <property type="component" value="Unassembled WGS sequence"/>
</dbReference>
<dbReference type="AlphaFoldDB" id="A0A1G8MTL3"/>
<proteinExistence type="predicted"/>
<dbReference type="RefSeq" id="WP_244507270.1">
    <property type="nucleotide sequence ID" value="NZ_FNDS01000017.1"/>
</dbReference>
<evidence type="ECO:0000259" key="1">
    <source>
        <dbReference type="SMART" id="SM00091"/>
    </source>
</evidence>
<feature type="domain" description="PAS" evidence="1">
    <location>
        <begin position="13"/>
        <end position="76"/>
    </location>
</feature>
<protein>
    <submittedName>
        <fullName evidence="2">PAS domain-containing protein</fullName>
    </submittedName>
</protein>